<protein>
    <recommendedName>
        <fullName evidence="4">PiggyBac transposable element-derived protein domain-containing protein</fullName>
    </recommendedName>
</protein>
<name>A0A9Q1FVV6_SYNKA</name>
<evidence type="ECO:0000313" key="2">
    <source>
        <dbReference type="EMBL" id="KAJ8368738.1"/>
    </source>
</evidence>
<reference evidence="2" key="1">
    <citation type="journal article" date="2023" name="Science">
        <title>Genome structures resolve the early diversification of teleost fishes.</title>
        <authorList>
            <person name="Parey E."/>
            <person name="Louis A."/>
            <person name="Montfort J."/>
            <person name="Bouchez O."/>
            <person name="Roques C."/>
            <person name="Iampietro C."/>
            <person name="Lluch J."/>
            <person name="Castinel A."/>
            <person name="Donnadieu C."/>
            <person name="Desvignes T."/>
            <person name="Floi Bucao C."/>
            <person name="Jouanno E."/>
            <person name="Wen M."/>
            <person name="Mejri S."/>
            <person name="Dirks R."/>
            <person name="Jansen H."/>
            <person name="Henkel C."/>
            <person name="Chen W.J."/>
            <person name="Zahm M."/>
            <person name="Cabau C."/>
            <person name="Klopp C."/>
            <person name="Thompson A.W."/>
            <person name="Robinson-Rechavi M."/>
            <person name="Braasch I."/>
            <person name="Lecointre G."/>
            <person name="Bobe J."/>
            <person name="Postlethwait J.H."/>
            <person name="Berthelot C."/>
            <person name="Roest Crollius H."/>
            <person name="Guiguen Y."/>
        </authorList>
    </citation>
    <scope>NUCLEOTIDE SEQUENCE</scope>
    <source>
        <strain evidence="2">WJC10195</strain>
    </source>
</reference>
<feature type="region of interest" description="Disordered" evidence="1">
    <location>
        <begin position="41"/>
        <end position="60"/>
    </location>
</feature>
<sequence>MFFTEELVGDIVEETNLYASELQEKIEPGAMGKLAKWVATSGDNAGSSSGEEPHPLCGQLVQQPHTFPQPADQQHWGFRPNRKCMPIFSGRKMQRGDLEFMESRSQLAVKWHDKGDVHVLSAVHTASMAPTGKINHLTGERKIKPECIAEYNKKMGAVEKDDMINSLVECVYRGNVMRQLLEEHHTPRHPPTGGHPAADNPLRLTARHFMSAVPQMEAQGSRTQRHCHPGRGNRSGPLSSCVHPATHPCALCFEEYHTLKHY</sequence>
<evidence type="ECO:0008006" key="4">
    <source>
        <dbReference type="Google" id="ProtNLM"/>
    </source>
</evidence>
<evidence type="ECO:0000313" key="3">
    <source>
        <dbReference type="Proteomes" id="UP001152622"/>
    </source>
</evidence>
<evidence type="ECO:0000256" key="1">
    <source>
        <dbReference type="SAM" id="MobiDB-lite"/>
    </source>
</evidence>
<dbReference type="EMBL" id="JAINUF010000003">
    <property type="protein sequence ID" value="KAJ8368738.1"/>
    <property type="molecule type" value="Genomic_DNA"/>
</dbReference>
<proteinExistence type="predicted"/>
<comment type="caution">
    <text evidence="2">The sequence shown here is derived from an EMBL/GenBank/DDBJ whole genome shotgun (WGS) entry which is preliminary data.</text>
</comment>
<gene>
    <name evidence="2" type="ORF">SKAU_G00087660</name>
</gene>
<dbReference type="PANTHER" id="PTHR46599">
    <property type="entry name" value="PIGGYBAC TRANSPOSABLE ELEMENT-DERIVED PROTEIN 4"/>
    <property type="match status" value="1"/>
</dbReference>
<keyword evidence="3" id="KW-1185">Reference proteome</keyword>
<dbReference type="Proteomes" id="UP001152622">
    <property type="component" value="Chromosome 3"/>
</dbReference>
<accession>A0A9Q1FVV6</accession>
<dbReference type="PANTHER" id="PTHR46599:SF3">
    <property type="entry name" value="PIGGYBAC TRANSPOSABLE ELEMENT-DERIVED PROTEIN 4"/>
    <property type="match status" value="1"/>
</dbReference>
<dbReference type="AlphaFoldDB" id="A0A9Q1FVV6"/>
<dbReference type="OrthoDB" id="9986773at2759"/>
<feature type="compositionally biased region" description="Polar residues" evidence="1">
    <location>
        <begin position="41"/>
        <end position="50"/>
    </location>
</feature>
<organism evidence="2 3">
    <name type="scientific">Synaphobranchus kaupii</name>
    <name type="common">Kaup's arrowtooth eel</name>
    <dbReference type="NCBI Taxonomy" id="118154"/>
    <lineage>
        <taxon>Eukaryota</taxon>
        <taxon>Metazoa</taxon>
        <taxon>Chordata</taxon>
        <taxon>Craniata</taxon>
        <taxon>Vertebrata</taxon>
        <taxon>Euteleostomi</taxon>
        <taxon>Actinopterygii</taxon>
        <taxon>Neopterygii</taxon>
        <taxon>Teleostei</taxon>
        <taxon>Anguilliformes</taxon>
        <taxon>Synaphobranchidae</taxon>
        <taxon>Synaphobranchus</taxon>
    </lineage>
</organism>